<protein>
    <submittedName>
        <fullName evidence="1">Uncharacterized protein</fullName>
    </submittedName>
</protein>
<accession>A0ACC1JHV2</accession>
<name>A0ACC1JHV2_9FUNG</name>
<dbReference type="EMBL" id="JANBPW010000017">
    <property type="protein sequence ID" value="KAJ1951422.1"/>
    <property type="molecule type" value="Genomic_DNA"/>
</dbReference>
<evidence type="ECO:0000313" key="1">
    <source>
        <dbReference type="EMBL" id="KAJ1951422.1"/>
    </source>
</evidence>
<organism evidence="1 2">
    <name type="scientific">Linderina macrospora</name>
    <dbReference type="NCBI Taxonomy" id="4868"/>
    <lineage>
        <taxon>Eukaryota</taxon>
        <taxon>Fungi</taxon>
        <taxon>Fungi incertae sedis</taxon>
        <taxon>Zoopagomycota</taxon>
        <taxon>Kickxellomycotina</taxon>
        <taxon>Kickxellomycetes</taxon>
        <taxon>Kickxellales</taxon>
        <taxon>Kickxellaceae</taxon>
        <taxon>Linderina</taxon>
    </lineage>
</organism>
<gene>
    <name evidence="1" type="ORF">FBU59_000168</name>
</gene>
<comment type="caution">
    <text evidence="1">The sequence shown here is derived from an EMBL/GenBank/DDBJ whole genome shotgun (WGS) entry which is preliminary data.</text>
</comment>
<dbReference type="Proteomes" id="UP001150603">
    <property type="component" value="Unassembled WGS sequence"/>
</dbReference>
<keyword evidence="2" id="KW-1185">Reference proteome</keyword>
<sequence>MAVGAITKLFPNVTELRSHVSKIWGPTPNINSLDDDAYPLYGYLLRAYAGQLWHVQMLIPFPKNVTKLFEFLTSVSVNIKHVRPREDLPRIPTRCLRIIELFQIDDSIPWRLFETTNSELNFESLEDLLLEFIHEAKQTADFPGCDIPVHMPRLNKLQVTNSSYVYTDIYSYFRNRDLEMLTILDDPINFKKVKEHALAKAKVFRIGHPTGTLFKSAYSVDMVEHLYNLPSNAEEAVLWHIQHPLPKMIAWRNLRSLRMLASIADKHGLANLLAQLPCLKKLIMDCFSMIRADAKDTRFGDQTTTLRGLGRVIKPKDCSPISESLEHLEFKVQGNFDLYGFCELLARLPNANHVKVNESMLFKIMDMLQVEFRVFREILFVPYP</sequence>
<proteinExistence type="predicted"/>
<evidence type="ECO:0000313" key="2">
    <source>
        <dbReference type="Proteomes" id="UP001150603"/>
    </source>
</evidence>
<reference evidence="1" key="1">
    <citation type="submission" date="2022-07" db="EMBL/GenBank/DDBJ databases">
        <title>Phylogenomic reconstructions and comparative analyses of Kickxellomycotina fungi.</title>
        <authorList>
            <person name="Reynolds N.K."/>
            <person name="Stajich J.E."/>
            <person name="Barry K."/>
            <person name="Grigoriev I.V."/>
            <person name="Crous P."/>
            <person name="Smith M.E."/>
        </authorList>
    </citation>
    <scope>NUCLEOTIDE SEQUENCE</scope>
    <source>
        <strain evidence="1">NRRL 5244</strain>
    </source>
</reference>